<dbReference type="EMBL" id="JAIWQS010000004">
    <property type="protein sequence ID" value="KAJ8768308.1"/>
    <property type="molecule type" value="Genomic_DNA"/>
</dbReference>
<keyword evidence="3" id="KW-1185">Reference proteome</keyword>
<organism evidence="2 3">
    <name type="scientific">Erythroxylum novogranatense</name>
    <dbReference type="NCBI Taxonomy" id="1862640"/>
    <lineage>
        <taxon>Eukaryota</taxon>
        <taxon>Viridiplantae</taxon>
        <taxon>Streptophyta</taxon>
        <taxon>Embryophyta</taxon>
        <taxon>Tracheophyta</taxon>
        <taxon>Spermatophyta</taxon>
        <taxon>Magnoliopsida</taxon>
        <taxon>eudicotyledons</taxon>
        <taxon>Gunneridae</taxon>
        <taxon>Pentapetalae</taxon>
        <taxon>rosids</taxon>
        <taxon>fabids</taxon>
        <taxon>Malpighiales</taxon>
        <taxon>Erythroxylaceae</taxon>
        <taxon>Erythroxylum</taxon>
    </lineage>
</organism>
<dbReference type="AlphaFoldDB" id="A0AAV8TQ24"/>
<evidence type="ECO:0000256" key="1">
    <source>
        <dbReference type="SAM" id="MobiDB-lite"/>
    </source>
</evidence>
<dbReference type="PANTHER" id="PTHR34280:SF2">
    <property type="entry name" value="OS01G0920100 PROTEIN"/>
    <property type="match status" value="1"/>
</dbReference>
<accession>A0AAV8TQ24</accession>
<evidence type="ECO:0000313" key="2">
    <source>
        <dbReference type="EMBL" id="KAJ8768308.1"/>
    </source>
</evidence>
<sequence length="224" mass="24367">MGSCVSVVYKGTSDSAVKMGVTFGSQTDKLVIPESSIKTFDDLDIKDETFFDSRPWLDSDCEDEFYSVNGDFTPSRGNTPVYHGFSIGTTKFNKTLEEKAPGFVPEPSPTVKRKRLSELFQESPKEDPDIDDPCPSGNQTSANEKMGVKATVLGFHPKPANTTSYVSGANSNCSNERTKNGEVLIEKDKSLKSVQCCLQSLISCQSFSERKKGLSPAVAVHGKA</sequence>
<dbReference type="PANTHER" id="PTHR34280">
    <property type="entry name" value="OS01G0920100 PROTEIN"/>
    <property type="match status" value="1"/>
</dbReference>
<protein>
    <submittedName>
        <fullName evidence="2">Uncharacterized protein</fullName>
    </submittedName>
</protein>
<gene>
    <name evidence="2" type="ORF">K2173_021248</name>
</gene>
<reference evidence="2 3" key="1">
    <citation type="submission" date="2021-09" db="EMBL/GenBank/DDBJ databases">
        <title>Genomic insights and catalytic innovation underlie evolution of tropane alkaloids biosynthesis.</title>
        <authorList>
            <person name="Wang Y.-J."/>
            <person name="Tian T."/>
            <person name="Huang J.-P."/>
            <person name="Huang S.-X."/>
        </authorList>
    </citation>
    <scope>NUCLEOTIDE SEQUENCE [LARGE SCALE GENOMIC DNA]</scope>
    <source>
        <strain evidence="2">KIB-2018</strain>
        <tissue evidence="2">Leaf</tissue>
    </source>
</reference>
<name>A0AAV8TQ24_9ROSI</name>
<evidence type="ECO:0000313" key="3">
    <source>
        <dbReference type="Proteomes" id="UP001159364"/>
    </source>
</evidence>
<comment type="caution">
    <text evidence="2">The sequence shown here is derived from an EMBL/GenBank/DDBJ whole genome shotgun (WGS) entry which is preliminary data.</text>
</comment>
<dbReference type="InterPro" id="IPR038947">
    <property type="entry name" value="At3g27210-like"/>
</dbReference>
<proteinExistence type="predicted"/>
<feature type="region of interest" description="Disordered" evidence="1">
    <location>
        <begin position="121"/>
        <end position="141"/>
    </location>
</feature>
<dbReference type="Proteomes" id="UP001159364">
    <property type="component" value="Linkage Group LG04"/>
</dbReference>